<dbReference type="Gene3D" id="3.40.1350.10">
    <property type="match status" value="1"/>
</dbReference>
<feature type="domain" description="Card1 endonuclease" evidence="1">
    <location>
        <begin position="217"/>
        <end position="345"/>
    </location>
</feature>
<comment type="caution">
    <text evidence="2">The sequence shown here is derived from an EMBL/GenBank/DDBJ whole genome shotgun (WGS) entry which is preliminary data.</text>
</comment>
<dbReference type="InterPro" id="IPR011856">
    <property type="entry name" value="tRNA_endonuc-like_dom_sf"/>
</dbReference>
<dbReference type="InterPro" id="IPR011335">
    <property type="entry name" value="Restrct_endonuc-II-like"/>
</dbReference>
<sequence length="350" mass="40191">MENILPLLDPKIAPEKVILCYSPSHEDDANMQRDFCLNKGLEVEMLALSQKHQLGCLQERFLHLDVKPSECALNLSCGSKLMCLAAYEFLDDDIFRFCVEKDHLFPISEPGAFDYYDLDNQIKLEDYFALHGWEVQSLVRTKTVHHDELMDELFERVDDFEKAIGLLNKLANDADDDGVLNMRHRRKFNEQQLELMGKLYTANLLTYYDSNSVTFSDQEAVDFCRGFWIEDAAYLAMKQLNVQDCAISVEIRNEQGIKNEIDAAFLHENQLYLMECKTAHLAREGKGTQTLYKMDTLVDYAGLHTKGILASYRPLEDFDIRRAHDLGITIIQGTALKNFASHLNKIIEVS</sequence>
<evidence type="ECO:0000313" key="2">
    <source>
        <dbReference type="EMBL" id="EDM25249.1"/>
    </source>
</evidence>
<dbReference type="GO" id="GO:0003676">
    <property type="term" value="F:nucleic acid binding"/>
    <property type="evidence" value="ECO:0007669"/>
    <property type="project" value="InterPro"/>
</dbReference>
<evidence type="ECO:0000313" key="3">
    <source>
        <dbReference type="Proteomes" id="UP000004947"/>
    </source>
</evidence>
<keyword evidence="3" id="KW-1185">Reference proteome</keyword>
<dbReference type="InterPro" id="IPR015093">
    <property type="entry name" value="Card1_endonucl_dom"/>
</dbReference>
<dbReference type="Pfam" id="PF09002">
    <property type="entry name" value="Card1_endonuc"/>
    <property type="match status" value="1"/>
</dbReference>
<dbReference type="EMBL" id="ABCK01000033">
    <property type="protein sequence ID" value="EDM25249.1"/>
    <property type="molecule type" value="Genomic_DNA"/>
</dbReference>
<organism evidence="2 3">
    <name type="scientific">Lentisphaera araneosa HTCC2155</name>
    <dbReference type="NCBI Taxonomy" id="313628"/>
    <lineage>
        <taxon>Bacteria</taxon>
        <taxon>Pseudomonadati</taxon>
        <taxon>Lentisphaerota</taxon>
        <taxon>Lentisphaeria</taxon>
        <taxon>Lentisphaerales</taxon>
        <taxon>Lentisphaeraceae</taxon>
        <taxon>Lentisphaera</taxon>
    </lineage>
</organism>
<dbReference type="Proteomes" id="UP000004947">
    <property type="component" value="Unassembled WGS sequence"/>
</dbReference>
<name>A6DSV9_9BACT</name>
<proteinExistence type="predicted"/>
<evidence type="ECO:0000259" key="1">
    <source>
        <dbReference type="Pfam" id="PF09002"/>
    </source>
</evidence>
<dbReference type="AlphaFoldDB" id="A6DSV9"/>
<protein>
    <recommendedName>
        <fullName evidence="1">Card1 endonuclease domain-containing protein</fullName>
    </recommendedName>
</protein>
<dbReference type="Gene3D" id="3.40.50.10770">
    <property type="entry name" value="Hypothetical protein VC1899 like domain (Restriction endonuclease-like)"/>
    <property type="match status" value="1"/>
</dbReference>
<dbReference type="CDD" id="cd22364">
    <property type="entry name" value="VC1899-like"/>
    <property type="match status" value="1"/>
</dbReference>
<accession>A6DSV9</accession>
<dbReference type="Gene3D" id="1.10.10.680">
    <property type="entry name" value="Hypothetical protein VC1899 (Restriction endonuclease-like)"/>
    <property type="match status" value="1"/>
</dbReference>
<dbReference type="SUPFAM" id="SSF52980">
    <property type="entry name" value="Restriction endonuclease-like"/>
    <property type="match status" value="1"/>
</dbReference>
<dbReference type="STRING" id="313628.LNTAR_24758"/>
<dbReference type="eggNOG" id="COG4006">
    <property type="taxonomic scope" value="Bacteria"/>
</dbReference>
<reference evidence="2 3" key="1">
    <citation type="journal article" date="2010" name="J. Bacteriol.">
        <title>Genome sequence of Lentisphaera araneosa HTCC2155T, the type species of the order Lentisphaerales in the phylum Lentisphaerae.</title>
        <authorList>
            <person name="Thrash J.C."/>
            <person name="Cho J.C."/>
            <person name="Vergin K.L."/>
            <person name="Morris R.M."/>
            <person name="Giovannoni S.J."/>
        </authorList>
    </citation>
    <scope>NUCLEOTIDE SEQUENCE [LARGE SCALE GENOMIC DNA]</scope>
    <source>
        <strain evidence="2 3">HTCC2155</strain>
    </source>
</reference>
<gene>
    <name evidence="2" type="ORF">LNTAR_24758</name>
</gene>